<evidence type="ECO:0000256" key="10">
    <source>
        <dbReference type="ARBA" id="ARBA00030169"/>
    </source>
</evidence>
<organism evidence="14 15">
    <name type="scientific">Micromonospora aurantiaca</name>
    <name type="common">nom. illeg.</name>
    <dbReference type="NCBI Taxonomy" id="47850"/>
    <lineage>
        <taxon>Bacteria</taxon>
        <taxon>Bacillati</taxon>
        <taxon>Actinomycetota</taxon>
        <taxon>Actinomycetes</taxon>
        <taxon>Micromonosporales</taxon>
        <taxon>Micromonosporaceae</taxon>
        <taxon>Micromonospora</taxon>
    </lineage>
</organism>
<reference evidence="14 15" key="1">
    <citation type="submission" date="2018-07" db="EMBL/GenBank/DDBJ databases">
        <authorList>
            <person name="Ye Y."/>
        </authorList>
    </citation>
    <scope>NUCLEOTIDE SEQUENCE [LARGE SCALE GENOMIC DNA]</scope>
    <source>
        <strain evidence="15">H14(2018)</strain>
    </source>
</reference>
<comment type="subunit">
    <text evidence="4">Homotrimer.</text>
</comment>
<dbReference type="Pfam" id="PF03737">
    <property type="entry name" value="RraA-like"/>
    <property type="match status" value="1"/>
</dbReference>
<dbReference type="AlphaFoldDB" id="A0A3M9JYP6"/>
<dbReference type="CDD" id="cd16841">
    <property type="entry name" value="RraA_family"/>
    <property type="match status" value="1"/>
</dbReference>
<evidence type="ECO:0000313" key="14">
    <source>
        <dbReference type="EMBL" id="AXH91502.1"/>
    </source>
</evidence>
<dbReference type="EMBL" id="CP031263">
    <property type="protein sequence ID" value="AXH91502.1"/>
    <property type="molecule type" value="Genomic_DNA"/>
</dbReference>
<dbReference type="SUPFAM" id="SSF89562">
    <property type="entry name" value="RraA-like"/>
    <property type="match status" value="1"/>
</dbReference>
<evidence type="ECO:0000256" key="13">
    <source>
        <dbReference type="PIRSR" id="PIRSR605493-1"/>
    </source>
</evidence>
<comment type="catalytic activity">
    <reaction evidence="1">
        <text>4-hydroxy-4-methyl-2-oxoglutarate = 2 pyruvate</text>
        <dbReference type="Rhea" id="RHEA:22748"/>
        <dbReference type="ChEBI" id="CHEBI:15361"/>
        <dbReference type="ChEBI" id="CHEBI:58276"/>
        <dbReference type="EC" id="4.1.3.17"/>
    </reaction>
</comment>
<evidence type="ECO:0000256" key="6">
    <source>
        <dbReference type="ARBA" id="ARBA00012947"/>
    </source>
</evidence>
<protein>
    <recommendedName>
        <fullName evidence="7">Putative 4-hydroxy-4-methyl-2-oxoglutarate aldolase</fullName>
        <ecNumber evidence="6">4.1.1.112</ecNumber>
        <ecNumber evidence="5">4.1.3.17</ecNumber>
    </recommendedName>
    <alternativeName>
        <fullName evidence="11">Oxaloacetate decarboxylase</fullName>
    </alternativeName>
    <alternativeName>
        <fullName evidence="9">Regulator of ribonuclease activity homolog</fullName>
    </alternativeName>
    <alternativeName>
        <fullName evidence="10">RraA-like protein</fullName>
    </alternativeName>
</protein>
<dbReference type="EC" id="4.1.1.112" evidence="6"/>
<feature type="binding site" evidence="13">
    <location>
        <position position="111"/>
    </location>
    <ligand>
        <name>Mg(2+)</name>
        <dbReference type="ChEBI" id="CHEBI:18420"/>
    </ligand>
</feature>
<dbReference type="PANTHER" id="PTHR33254">
    <property type="entry name" value="4-HYDROXY-4-METHYL-2-OXOGLUTARATE ALDOLASE 3-RELATED"/>
    <property type="match status" value="1"/>
</dbReference>
<dbReference type="GO" id="GO:0046872">
    <property type="term" value="F:metal ion binding"/>
    <property type="evidence" value="ECO:0007669"/>
    <property type="project" value="UniProtKB-KW"/>
</dbReference>
<evidence type="ECO:0000256" key="1">
    <source>
        <dbReference type="ARBA" id="ARBA00001342"/>
    </source>
</evidence>
<comment type="similarity">
    <text evidence="3">Belongs to the class II aldolase/RraA-like family.</text>
</comment>
<evidence type="ECO:0000256" key="8">
    <source>
        <dbReference type="ARBA" id="ARBA00025046"/>
    </source>
</evidence>
<accession>A0A3M9JYP6</accession>
<dbReference type="EC" id="4.1.3.17" evidence="5"/>
<evidence type="ECO:0000256" key="4">
    <source>
        <dbReference type="ARBA" id="ARBA00011233"/>
    </source>
</evidence>
<evidence type="ECO:0000256" key="2">
    <source>
        <dbReference type="ARBA" id="ARBA00001968"/>
    </source>
</evidence>
<evidence type="ECO:0000256" key="11">
    <source>
        <dbReference type="ARBA" id="ARBA00032305"/>
    </source>
</evidence>
<comment type="cofactor">
    <cofactor evidence="13">
        <name>Mg(2+)</name>
        <dbReference type="ChEBI" id="CHEBI:18420"/>
    </cofactor>
</comment>
<evidence type="ECO:0000256" key="12">
    <source>
        <dbReference type="ARBA" id="ARBA00047973"/>
    </source>
</evidence>
<evidence type="ECO:0000256" key="5">
    <source>
        <dbReference type="ARBA" id="ARBA00012213"/>
    </source>
</evidence>
<evidence type="ECO:0000256" key="7">
    <source>
        <dbReference type="ARBA" id="ARBA00016549"/>
    </source>
</evidence>
<sequence>MCDIERTSPLAVSALAQCYTGFVLDKLGKYGAMSPRISALLPGMKVCGTAVTVLGADVSVRRMAIDLAKPGDVLVVAAGGVEDRACFGEYTARQMAARGLAGIIIDGATRDAADIRRVGFPTFVRAVTPRNFSYPLAEMGAVNVQVVCGGATVAPGDVILGDDDGVVAVPRLLAEAMAATIVSEMNADTEKRRGNLEKPFDLADTLVERGYVFERSGSRA</sequence>
<dbReference type="PANTHER" id="PTHR33254:SF4">
    <property type="entry name" value="4-HYDROXY-4-METHYL-2-OXOGLUTARATE ALDOLASE 3-RELATED"/>
    <property type="match status" value="1"/>
</dbReference>
<proteinExistence type="inferred from homology"/>
<feature type="binding site" evidence="13">
    <location>
        <position position="110"/>
    </location>
    <ligand>
        <name>substrate</name>
    </ligand>
</feature>
<dbReference type="InterPro" id="IPR005493">
    <property type="entry name" value="RraA/RraA-like"/>
</dbReference>
<dbReference type="InterPro" id="IPR036704">
    <property type="entry name" value="RraA/RraA-like_sf"/>
</dbReference>
<dbReference type="Gene3D" id="3.50.30.40">
    <property type="entry name" value="Ribonuclease E inhibitor RraA/RraA-like"/>
    <property type="match status" value="1"/>
</dbReference>
<evidence type="ECO:0000313" key="15">
    <source>
        <dbReference type="Proteomes" id="UP000253958"/>
    </source>
</evidence>
<name>A0A3M9JYP6_9ACTN</name>
<dbReference type="Proteomes" id="UP000253958">
    <property type="component" value="Chromosome"/>
</dbReference>
<dbReference type="GO" id="GO:0047443">
    <property type="term" value="F:4-hydroxy-4-methyl-2-oxoglutarate aldolase activity"/>
    <property type="evidence" value="ECO:0007669"/>
    <property type="project" value="UniProtKB-EC"/>
</dbReference>
<dbReference type="GO" id="GO:0008948">
    <property type="term" value="F:oxaloacetate decarboxylase activity"/>
    <property type="evidence" value="ECO:0007669"/>
    <property type="project" value="UniProtKB-EC"/>
</dbReference>
<comment type="catalytic activity">
    <reaction evidence="12">
        <text>oxaloacetate + H(+) = pyruvate + CO2</text>
        <dbReference type="Rhea" id="RHEA:15641"/>
        <dbReference type="ChEBI" id="CHEBI:15361"/>
        <dbReference type="ChEBI" id="CHEBI:15378"/>
        <dbReference type="ChEBI" id="CHEBI:16452"/>
        <dbReference type="ChEBI" id="CHEBI:16526"/>
        <dbReference type="EC" id="4.1.1.112"/>
    </reaction>
</comment>
<reference evidence="14 15" key="2">
    <citation type="submission" date="2018-08" db="EMBL/GenBank/DDBJ databases">
        <title>Streptomyces kandeliansis sp. nov., an endophytic bacterium isolated from mangrove plant.</title>
        <authorList>
            <person name="Wang R."/>
        </authorList>
    </citation>
    <scope>NUCLEOTIDE SEQUENCE [LARGE SCALE GENOMIC DNA]</scope>
    <source>
        <strain evidence="15">H14(2018)</strain>
    </source>
</reference>
<comment type="function">
    <text evidence="8">Catalyzes the aldol cleavage of 4-hydroxy-4-methyl-2-oxoglutarate (HMG) into 2 molecules of pyruvate. Also contains a secondary oxaloacetate (OAA) decarboxylase activity due to the common pyruvate enolate transition state formed following C-C bond cleavage in the retro-aldol and decarboxylation reactions.</text>
</comment>
<gene>
    <name evidence="14" type="ORF">DVH21_17100</name>
</gene>
<evidence type="ECO:0000256" key="9">
    <source>
        <dbReference type="ARBA" id="ARBA00029596"/>
    </source>
</evidence>
<evidence type="ECO:0000256" key="3">
    <source>
        <dbReference type="ARBA" id="ARBA00008621"/>
    </source>
</evidence>
<comment type="cofactor">
    <cofactor evidence="2">
        <name>a divalent metal cation</name>
        <dbReference type="ChEBI" id="CHEBI:60240"/>
    </cofactor>
</comment>
<keyword evidence="13" id="KW-0479">Metal-binding</keyword>
<keyword evidence="13" id="KW-0460">Magnesium</keyword>